<gene>
    <name evidence="1" type="ORF">RBSWK_02322</name>
</gene>
<reference evidence="1 2" key="1">
    <citation type="journal article" date="2013" name="Mar. Genomics">
        <title>Expression of sulfatases in Rhodopirellula baltica and the diversity of sulfatases in the genus Rhodopirellula.</title>
        <authorList>
            <person name="Wegner C.E."/>
            <person name="Richter-Heitmann T."/>
            <person name="Klindworth A."/>
            <person name="Klockow C."/>
            <person name="Richter M."/>
            <person name="Achstetter T."/>
            <person name="Glockner F.O."/>
            <person name="Harder J."/>
        </authorList>
    </citation>
    <scope>NUCLEOTIDE SEQUENCE [LARGE SCALE GENOMIC DNA]</scope>
    <source>
        <strain evidence="1 2">SWK14</strain>
    </source>
</reference>
<name>L7CL30_RHOBT</name>
<comment type="caution">
    <text evidence="1">The sequence shown here is derived from an EMBL/GenBank/DDBJ whole genome shotgun (WGS) entry which is preliminary data.</text>
</comment>
<dbReference type="PATRIC" id="fig|993516.3.peg.2474"/>
<protein>
    <submittedName>
        <fullName evidence="1">Uncharacterized protein</fullName>
    </submittedName>
</protein>
<accession>L7CL30</accession>
<proteinExistence type="predicted"/>
<dbReference type="EMBL" id="AMWG01000045">
    <property type="protein sequence ID" value="ELP33776.1"/>
    <property type="molecule type" value="Genomic_DNA"/>
</dbReference>
<dbReference type="AlphaFoldDB" id="L7CL30"/>
<dbReference type="Proteomes" id="UP000010959">
    <property type="component" value="Unassembled WGS sequence"/>
</dbReference>
<evidence type="ECO:0000313" key="1">
    <source>
        <dbReference type="EMBL" id="ELP33776.1"/>
    </source>
</evidence>
<organism evidence="1 2">
    <name type="scientific">Rhodopirellula baltica SWK14</name>
    <dbReference type="NCBI Taxonomy" id="993516"/>
    <lineage>
        <taxon>Bacteria</taxon>
        <taxon>Pseudomonadati</taxon>
        <taxon>Planctomycetota</taxon>
        <taxon>Planctomycetia</taxon>
        <taxon>Pirellulales</taxon>
        <taxon>Pirellulaceae</taxon>
        <taxon>Rhodopirellula</taxon>
    </lineage>
</organism>
<evidence type="ECO:0000313" key="2">
    <source>
        <dbReference type="Proteomes" id="UP000010959"/>
    </source>
</evidence>
<sequence length="40" mass="4919">MQLKRIHLSERSLKFWWQTLRRAAGKKSDKKECDESHDQF</sequence>